<dbReference type="CDD" id="cd00087">
    <property type="entry name" value="FReD"/>
    <property type="match status" value="1"/>
</dbReference>
<gene>
    <name evidence="3" type="ORF">OFUS_LOCUS22675</name>
</gene>
<evidence type="ECO:0000313" key="4">
    <source>
        <dbReference type="Proteomes" id="UP000749559"/>
    </source>
</evidence>
<dbReference type="PANTHER" id="PTHR19143">
    <property type="entry name" value="FIBRINOGEN/TENASCIN/ANGIOPOEITIN"/>
    <property type="match status" value="1"/>
</dbReference>
<dbReference type="InterPro" id="IPR036056">
    <property type="entry name" value="Fibrinogen-like_C"/>
</dbReference>
<dbReference type="SUPFAM" id="SSF56496">
    <property type="entry name" value="Fibrinogen C-terminal domain-like"/>
    <property type="match status" value="1"/>
</dbReference>
<evidence type="ECO:0000256" key="2">
    <source>
        <dbReference type="SAM" id="MobiDB-lite"/>
    </source>
</evidence>
<dbReference type="PROSITE" id="PS51406">
    <property type="entry name" value="FIBRINOGEN_C_2"/>
    <property type="match status" value="1"/>
</dbReference>
<feature type="compositionally biased region" description="Low complexity" evidence="2">
    <location>
        <begin position="46"/>
        <end position="55"/>
    </location>
</feature>
<dbReference type="InterPro" id="IPR002181">
    <property type="entry name" value="Fibrinogen_a/b/g_C_dom"/>
</dbReference>
<feature type="region of interest" description="Disordered" evidence="2">
    <location>
        <begin position="30"/>
        <end position="62"/>
    </location>
</feature>
<dbReference type="InterPro" id="IPR050373">
    <property type="entry name" value="Fibrinogen_C-term_domain"/>
</dbReference>
<feature type="compositionally biased region" description="Basic residues" evidence="2">
    <location>
        <begin position="33"/>
        <end position="45"/>
    </location>
</feature>
<dbReference type="Pfam" id="PF00147">
    <property type="entry name" value="Fibrinogen_C"/>
    <property type="match status" value="1"/>
</dbReference>
<protein>
    <submittedName>
        <fullName evidence="3">Uncharacterized protein</fullName>
    </submittedName>
</protein>
<dbReference type="OrthoDB" id="6125550at2759"/>
<organism evidence="3 4">
    <name type="scientific">Owenia fusiformis</name>
    <name type="common">Polychaete worm</name>
    <dbReference type="NCBI Taxonomy" id="6347"/>
    <lineage>
        <taxon>Eukaryota</taxon>
        <taxon>Metazoa</taxon>
        <taxon>Spiralia</taxon>
        <taxon>Lophotrochozoa</taxon>
        <taxon>Annelida</taxon>
        <taxon>Polychaeta</taxon>
        <taxon>Sedentaria</taxon>
        <taxon>Canalipalpata</taxon>
        <taxon>Sabellida</taxon>
        <taxon>Oweniida</taxon>
        <taxon>Oweniidae</taxon>
        <taxon>Owenia</taxon>
    </lineage>
</organism>
<dbReference type="PANTHER" id="PTHR19143:SF394">
    <property type="entry name" value="ANGIOPOIETIN-RELATED PROTEIN 3-LIKE"/>
    <property type="match status" value="1"/>
</dbReference>
<keyword evidence="4" id="KW-1185">Reference proteome</keyword>
<reference evidence="3" key="1">
    <citation type="submission" date="2022-03" db="EMBL/GenBank/DDBJ databases">
        <authorList>
            <person name="Martin C."/>
        </authorList>
    </citation>
    <scope>NUCLEOTIDE SEQUENCE</scope>
</reference>
<sequence>MAEVLALICGVWAQEFPDDEYYYYDYEETTTARPKKAPKPKKQPKAPKATTEAPTTPIPTPEKESFIADECSYTLTIPGRELQGACKSMLLDTTVHDLKVELEVLKHANHQLKDDLQKYKAKAEEISDFYDEMQTLTKTWKEIVHWPNIDSKFQPDNESLARLVDGPQYKDCSEVPNKKGKGIYKLRPDDSPWAFNAFCEDGWTVIQRRFDGSVDFAKRWSEFGNGFGDLAGEFWLGLENVHSLTQSGKYTLRVEVANPKLYTAEYPDFSVAGEDDFYRLSLGNMTKGTLDGMSNVDGQKFSTPAYDNDNWNQNCAQYFASGFWYDNCGSDLNTRWCERGCLRWANKYITKSLMKIKKN</sequence>
<feature type="coiled-coil region" evidence="1">
    <location>
        <begin position="95"/>
        <end position="122"/>
    </location>
</feature>
<keyword evidence="1" id="KW-0175">Coiled coil</keyword>
<dbReference type="AlphaFoldDB" id="A0A8J1TDV5"/>
<dbReference type="SMART" id="SM00186">
    <property type="entry name" value="FBG"/>
    <property type="match status" value="1"/>
</dbReference>
<name>A0A8J1TDV5_OWEFU</name>
<dbReference type="InterPro" id="IPR014716">
    <property type="entry name" value="Fibrinogen_a/b/g_C_1"/>
</dbReference>
<accession>A0A8J1TDV5</accession>
<proteinExistence type="predicted"/>
<evidence type="ECO:0000313" key="3">
    <source>
        <dbReference type="EMBL" id="CAH1798539.1"/>
    </source>
</evidence>
<comment type="caution">
    <text evidence="3">The sequence shown here is derived from an EMBL/GenBank/DDBJ whole genome shotgun (WGS) entry which is preliminary data.</text>
</comment>
<evidence type="ECO:0000256" key="1">
    <source>
        <dbReference type="SAM" id="Coils"/>
    </source>
</evidence>
<dbReference type="Gene3D" id="3.90.215.10">
    <property type="entry name" value="Gamma Fibrinogen, chain A, domain 1"/>
    <property type="match status" value="1"/>
</dbReference>
<dbReference type="EMBL" id="CAIIXF020000011">
    <property type="protein sequence ID" value="CAH1798539.1"/>
    <property type="molecule type" value="Genomic_DNA"/>
</dbReference>
<dbReference type="Proteomes" id="UP000749559">
    <property type="component" value="Unassembled WGS sequence"/>
</dbReference>
<dbReference type="GO" id="GO:0005615">
    <property type="term" value="C:extracellular space"/>
    <property type="evidence" value="ECO:0007669"/>
    <property type="project" value="TreeGrafter"/>
</dbReference>